<dbReference type="Pfam" id="PF20153">
    <property type="entry name" value="DUF6535"/>
    <property type="match status" value="1"/>
</dbReference>
<keyword evidence="1" id="KW-0812">Transmembrane</keyword>
<dbReference type="OrthoDB" id="3221808at2759"/>
<dbReference type="Proteomes" id="UP000886523">
    <property type="component" value="Unassembled WGS sequence"/>
</dbReference>
<accession>A0A9P6AU08</accession>
<evidence type="ECO:0000259" key="2">
    <source>
        <dbReference type="Pfam" id="PF20153"/>
    </source>
</evidence>
<feature type="transmembrane region" description="Helical" evidence="1">
    <location>
        <begin position="84"/>
        <end position="106"/>
    </location>
</feature>
<keyword evidence="4" id="KW-1185">Reference proteome</keyword>
<reference evidence="3" key="1">
    <citation type="journal article" date="2020" name="Nat. Commun.">
        <title>Large-scale genome sequencing of mycorrhizal fungi provides insights into the early evolution of symbiotic traits.</title>
        <authorList>
            <person name="Miyauchi S."/>
            <person name="Kiss E."/>
            <person name="Kuo A."/>
            <person name="Drula E."/>
            <person name="Kohler A."/>
            <person name="Sanchez-Garcia M."/>
            <person name="Morin E."/>
            <person name="Andreopoulos B."/>
            <person name="Barry K.W."/>
            <person name="Bonito G."/>
            <person name="Buee M."/>
            <person name="Carver A."/>
            <person name="Chen C."/>
            <person name="Cichocki N."/>
            <person name="Clum A."/>
            <person name="Culley D."/>
            <person name="Crous P.W."/>
            <person name="Fauchery L."/>
            <person name="Girlanda M."/>
            <person name="Hayes R.D."/>
            <person name="Keri Z."/>
            <person name="LaButti K."/>
            <person name="Lipzen A."/>
            <person name="Lombard V."/>
            <person name="Magnuson J."/>
            <person name="Maillard F."/>
            <person name="Murat C."/>
            <person name="Nolan M."/>
            <person name="Ohm R.A."/>
            <person name="Pangilinan J."/>
            <person name="Pereira M.F."/>
            <person name="Perotto S."/>
            <person name="Peter M."/>
            <person name="Pfister S."/>
            <person name="Riley R."/>
            <person name="Sitrit Y."/>
            <person name="Stielow J.B."/>
            <person name="Szollosi G."/>
            <person name="Zifcakova L."/>
            <person name="Stursova M."/>
            <person name="Spatafora J.W."/>
            <person name="Tedersoo L."/>
            <person name="Vaario L.M."/>
            <person name="Yamada A."/>
            <person name="Yan M."/>
            <person name="Wang P."/>
            <person name="Xu J."/>
            <person name="Bruns T."/>
            <person name="Baldrian P."/>
            <person name="Vilgalys R."/>
            <person name="Dunand C."/>
            <person name="Henrissat B."/>
            <person name="Grigoriev I.V."/>
            <person name="Hibbett D."/>
            <person name="Nagy L.G."/>
            <person name="Martin F.M."/>
        </authorList>
    </citation>
    <scope>NUCLEOTIDE SEQUENCE</scope>
    <source>
        <strain evidence="3">UP504</strain>
    </source>
</reference>
<evidence type="ECO:0000313" key="3">
    <source>
        <dbReference type="EMBL" id="KAF9511709.1"/>
    </source>
</evidence>
<organism evidence="3 4">
    <name type="scientific">Hydnum rufescens UP504</name>
    <dbReference type="NCBI Taxonomy" id="1448309"/>
    <lineage>
        <taxon>Eukaryota</taxon>
        <taxon>Fungi</taxon>
        <taxon>Dikarya</taxon>
        <taxon>Basidiomycota</taxon>
        <taxon>Agaricomycotina</taxon>
        <taxon>Agaricomycetes</taxon>
        <taxon>Cantharellales</taxon>
        <taxon>Hydnaceae</taxon>
        <taxon>Hydnum</taxon>
    </lineage>
</organism>
<dbReference type="EMBL" id="MU128997">
    <property type="protein sequence ID" value="KAF9511709.1"/>
    <property type="molecule type" value="Genomic_DNA"/>
</dbReference>
<sequence length="211" mass="23969">MIAKQWITEYTSGVSSQMSFDPLHTSVERLRDEVRLRQYRINGLGRWKVQDIVGGLPIVLHLGLLIFAIGLIDYEWSLDHGTAIVLLVIVALAFSFYTISAIIPSYDPACPYKTPFTHLITNWHHALVLMFVPKLDFDTDTSIMKRLRSGFRQAAQVHGSLQENEKEEVELHANQLDKDCLHTLKRITRDGDVAAWAEEELEKVINSTPIG</sequence>
<dbReference type="AlphaFoldDB" id="A0A9P6AU08"/>
<name>A0A9P6AU08_9AGAM</name>
<keyword evidence="1" id="KW-0472">Membrane</keyword>
<proteinExistence type="predicted"/>
<comment type="caution">
    <text evidence="3">The sequence shown here is derived from an EMBL/GenBank/DDBJ whole genome shotgun (WGS) entry which is preliminary data.</text>
</comment>
<protein>
    <recommendedName>
        <fullName evidence="2">DUF6535 domain-containing protein</fullName>
    </recommendedName>
</protein>
<gene>
    <name evidence="3" type="ORF">BS47DRAFT_1346468</name>
</gene>
<evidence type="ECO:0000256" key="1">
    <source>
        <dbReference type="SAM" id="Phobius"/>
    </source>
</evidence>
<evidence type="ECO:0000313" key="4">
    <source>
        <dbReference type="Proteomes" id="UP000886523"/>
    </source>
</evidence>
<dbReference type="InterPro" id="IPR045338">
    <property type="entry name" value="DUF6535"/>
</dbReference>
<feature type="domain" description="DUF6535" evidence="2">
    <location>
        <begin position="1"/>
        <end position="77"/>
    </location>
</feature>
<keyword evidence="1" id="KW-1133">Transmembrane helix</keyword>
<feature type="non-terminal residue" evidence="3">
    <location>
        <position position="211"/>
    </location>
</feature>
<feature type="transmembrane region" description="Helical" evidence="1">
    <location>
        <begin position="52"/>
        <end position="72"/>
    </location>
</feature>